<accession>A0A2S8FSZ0</accession>
<dbReference type="Proteomes" id="UP000240009">
    <property type="component" value="Unassembled WGS sequence"/>
</dbReference>
<dbReference type="AlphaFoldDB" id="A0A2S8FSZ0"/>
<protein>
    <submittedName>
        <fullName evidence="1">Uncharacterized protein</fullName>
    </submittedName>
</protein>
<comment type="caution">
    <text evidence="1">The sequence shown here is derived from an EMBL/GenBank/DDBJ whole genome shotgun (WGS) entry which is preliminary data.</text>
</comment>
<gene>
    <name evidence="1" type="ORF">C5Y96_09705</name>
</gene>
<name>A0A2S8FSZ0_9BACT</name>
<evidence type="ECO:0000313" key="2">
    <source>
        <dbReference type="Proteomes" id="UP000240009"/>
    </source>
</evidence>
<organism evidence="1 2">
    <name type="scientific">Blastopirellula marina</name>
    <dbReference type="NCBI Taxonomy" id="124"/>
    <lineage>
        <taxon>Bacteria</taxon>
        <taxon>Pseudomonadati</taxon>
        <taxon>Planctomycetota</taxon>
        <taxon>Planctomycetia</taxon>
        <taxon>Pirellulales</taxon>
        <taxon>Pirellulaceae</taxon>
        <taxon>Blastopirellula</taxon>
    </lineage>
</organism>
<reference evidence="1 2" key="1">
    <citation type="submission" date="2018-02" db="EMBL/GenBank/DDBJ databases">
        <title>Comparative genomes isolates from brazilian mangrove.</title>
        <authorList>
            <person name="Araujo J.E."/>
            <person name="Taketani R.G."/>
            <person name="Silva M.C.P."/>
            <person name="Loureco M.V."/>
            <person name="Andreote F.D."/>
        </authorList>
    </citation>
    <scope>NUCLEOTIDE SEQUENCE [LARGE SCALE GENOMIC DNA]</scope>
    <source>
        <strain evidence="1 2">HEX-2 MGV</strain>
    </source>
</reference>
<evidence type="ECO:0000313" key="1">
    <source>
        <dbReference type="EMBL" id="PQO35298.1"/>
    </source>
</evidence>
<proteinExistence type="predicted"/>
<dbReference type="EMBL" id="PUIA01000030">
    <property type="protein sequence ID" value="PQO35298.1"/>
    <property type="molecule type" value="Genomic_DNA"/>
</dbReference>
<sequence length="75" mass="8476">MNKNAKWLSDRFPATWRIQKGQRDAKHYDASAQEASRIRSAFDEASRQETLDGLAIGLEIGLAKRPPVGRFFADI</sequence>